<dbReference type="Proteomes" id="UP001412067">
    <property type="component" value="Unassembled WGS sequence"/>
</dbReference>
<evidence type="ECO:0000313" key="1">
    <source>
        <dbReference type="EMBL" id="KAK8967498.1"/>
    </source>
</evidence>
<accession>A0ABR2MTJ7</accession>
<reference evidence="1 2" key="1">
    <citation type="journal article" date="2022" name="Nat. Plants">
        <title>Genomes of leafy and leafless Platanthera orchids illuminate the evolution of mycoheterotrophy.</title>
        <authorList>
            <person name="Li M.H."/>
            <person name="Liu K.W."/>
            <person name="Li Z."/>
            <person name="Lu H.C."/>
            <person name="Ye Q.L."/>
            <person name="Zhang D."/>
            <person name="Wang J.Y."/>
            <person name="Li Y.F."/>
            <person name="Zhong Z.M."/>
            <person name="Liu X."/>
            <person name="Yu X."/>
            <person name="Liu D.K."/>
            <person name="Tu X.D."/>
            <person name="Liu B."/>
            <person name="Hao Y."/>
            <person name="Liao X.Y."/>
            <person name="Jiang Y.T."/>
            <person name="Sun W.H."/>
            <person name="Chen J."/>
            <person name="Chen Y.Q."/>
            <person name="Ai Y."/>
            <person name="Zhai J.W."/>
            <person name="Wu S.S."/>
            <person name="Zhou Z."/>
            <person name="Hsiao Y.Y."/>
            <person name="Wu W.L."/>
            <person name="Chen Y.Y."/>
            <person name="Lin Y.F."/>
            <person name="Hsu J.L."/>
            <person name="Li C.Y."/>
            <person name="Wang Z.W."/>
            <person name="Zhao X."/>
            <person name="Zhong W.Y."/>
            <person name="Ma X.K."/>
            <person name="Ma L."/>
            <person name="Huang J."/>
            <person name="Chen G.Z."/>
            <person name="Huang M.Z."/>
            <person name="Huang L."/>
            <person name="Peng D.H."/>
            <person name="Luo Y.B."/>
            <person name="Zou S.Q."/>
            <person name="Chen S.P."/>
            <person name="Lan S."/>
            <person name="Tsai W.C."/>
            <person name="Van de Peer Y."/>
            <person name="Liu Z.J."/>
        </authorList>
    </citation>
    <scope>NUCLEOTIDE SEQUENCE [LARGE SCALE GENOMIC DNA]</scope>
    <source>
        <strain evidence="1">Lor288</strain>
    </source>
</reference>
<protein>
    <submittedName>
        <fullName evidence="1">Uncharacterized protein</fullName>
    </submittedName>
</protein>
<dbReference type="EMBL" id="JBBWWR010000005">
    <property type="protein sequence ID" value="KAK8967498.1"/>
    <property type="molecule type" value="Genomic_DNA"/>
</dbReference>
<keyword evidence="2" id="KW-1185">Reference proteome</keyword>
<proteinExistence type="predicted"/>
<gene>
    <name evidence="1" type="ORF">KSP40_PGU002973</name>
</gene>
<sequence length="93" mass="10011">MLVAEVPCDITFSHGTSSLVDISKEKSSKLSGEHDNVSLLNLSGLQTVITSRTSMIPKNDSDVVSKSVRLDISFKSTSHTGLQTSELVTTIFI</sequence>
<comment type="caution">
    <text evidence="1">The sequence shown here is derived from an EMBL/GenBank/DDBJ whole genome shotgun (WGS) entry which is preliminary data.</text>
</comment>
<evidence type="ECO:0000313" key="2">
    <source>
        <dbReference type="Proteomes" id="UP001412067"/>
    </source>
</evidence>
<name>A0ABR2MTJ7_9ASPA</name>
<organism evidence="1 2">
    <name type="scientific">Platanthera guangdongensis</name>
    <dbReference type="NCBI Taxonomy" id="2320717"/>
    <lineage>
        <taxon>Eukaryota</taxon>
        <taxon>Viridiplantae</taxon>
        <taxon>Streptophyta</taxon>
        <taxon>Embryophyta</taxon>
        <taxon>Tracheophyta</taxon>
        <taxon>Spermatophyta</taxon>
        <taxon>Magnoliopsida</taxon>
        <taxon>Liliopsida</taxon>
        <taxon>Asparagales</taxon>
        <taxon>Orchidaceae</taxon>
        <taxon>Orchidoideae</taxon>
        <taxon>Orchideae</taxon>
        <taxon>Orchidinae</taxon>
        <taxon>Platanthera</taxon>
    </lineage>
</organism>